<comment type="similarity">
    <text evidence="1">Belongs to the methyltransferase superfamily. LaeA methyltransferase family.</text>
</comment>
<name>A0AA39LB19_SARSR</name>
<dbReference type="CDD" id="cd02440">
    <property type="entry name" value="AdoMet_MTases"/>
    <property type="match status" value="1"/>
</dbReference>
<proteinExistence type="inferred from homology"/>
<comment type="caution">
    <text evidence="3">The sequence shown here is derived from an EMBL/GenBank/DDBJ whole genome shotgun (WGS) entry which is preliminary data.</text>
</comment>
<dbReference type="AlphaFoldDB" id="A0AA39LB19"/>
<sequence>MAEPSKESPASGPVAGTSSNTPASTGAQQTSTFTDEPLVVAEEFHDGETAQHDDADADSALGDGDSSTASIASSILHYRMINGRTYHSDRSVNADAVPYWGANDAKQNQNLDIMHGTFLVALDGKLSLAPLPEKIEKVLDLGTGTGQWCIDFGDDHPECQVIGTDISPIQPEWVPPNVQFEIDDFTQPWTREDNSLDYIHLRWICGTVTDWTELFRQAYRVLKPGGWIESFDCNGFPESDDGTLTEDTALYKWGYLIREGAKALGSRASFAVVQDGLQVQGLKEAGFTNITENPVKVPTSEWAKDKKHKQMGMYMRATLENDPEGAIGFMASQIGWSKDEISVYAAHLRRELRTNKVHAYCRFNLVYAQKPLNA</sequence>
<gene>
    <name evidence="3" type="ORF">NLU13_0195</name>
</gene>
<dbReference type="InterPro" id="IPR029063">
    <property type="entry name" value="SAM-dependent_MTases_sf"/>
</dbReference>
<feature type="region of interest" description="Disordered" evidence="2">
    <location>
        <begin position="1"/>
        <end position="66"/>
    </location>
</feature>
<dbReference type="PANTHER" id="PTHR43591">
    <property type="entry name" value="METHYLTRANSFERASE"/>
    <property type="match status" value="1"/>
</dbReference>
<feature type="compositionally biased region" description="Basic and acidic residues" evidence="2">
    <location>
        <begin position="42"/>
        <end position="54"/>
    </location>
</feature>
<evidence type="ECO:0000256" key="2">
    <source>
        <dbReference type="SAM" id="MobiDB-lite"/>
    </source>
</evidence>
<protein>
    <submittedName>
        <fullName evidence="3">Uncharacterized protein</fullName>
    </submittedName>
</protein>
<dbReference type="Proteomes" id="UP001175261">
    <property type="component" value="Unassembled WGS sequence"/>
</dbReference>
<dbReference type="Pfam" id="PF13489">
    <property type="entry name" value="Methyltransf_23"/>
    <property type="match status" value="1"/>
</dbReference>
<dbReference type="PANTHER" id="PTHR43591:SF10">
    <property type="entry name" value="ABC TRANSMEMBRANE TYPE-1 DOMAIN-CONTAINING PROTEIN-RELATED"/>
    <property type="match status" value="1"/>
</dbReference>
<keyword evidence="4" id="KW-1185">Reference proteome</keyword>
<dbReference type="EMBL" id="JAPDFR010000001">
    <property type="protein sequence ID" value="KAK0390692.1"/>
    <property type="molecule type" value="Genomic_DNA"/>
</dbReference>
<feature type="compositionally biased region" description="Polar residues" evidence="2">
    <location>
        <begin position="16"/>
        <end position="34"/>
    </location>
</feature>
<dbReference type="SUPFAM" id="SSF53335">
    <property type="entry name" value="S-adenosyl-L-methionine-dependent methyltransferases"/>
    <property type="match status" value="1"/>
</dbReference>
<evidence type="ECO:0000313" key="4">
    <source>
        <dbReference type="Proteomes" id="UP001175261"/>
    </source>
</evidence>
<reference evidence="3" key="1">
    <citation type="submission" date="2022-10" db="EMBL/GenBank/DDBJ databases">
        <title>Determination and structural analysis of whole genome sequence of Sarocladium strictum F4-1.</title>
        <authorList>
            <person name="Hu L."/>
            <person name="Jiang Y."/>
        </authorList>
    </citation>
    <scope>NUCLEOTIDE SEQUENCE</scope>
    <source>
        <strain evidence="3">F4-1</strain>
    </source>
</reference>
<dbReference type="GO" id="GO:0008168">
    <property type="term" value="F:methyltransferase activity"/>
    <property type="evidence" value="ECO:0007669"/>
    <property type="project" value="TreeGrafter"/>
</dbReference>
<evidence type="ECO:0000313" key="3">
    <source>
        <dbReference type="EMBL" id="KAK0390692.1"/>
    </source>
</evidence>
<organism evidence="3 4">
    <name type="scientific">Sarocladium strictum</name>
    <name type="common">Black bundle disease fungus</name>
    <name type="synonym">Acremonium strictum</name>
    <dbReference type="NCBI Taxonomy" id="5046"/>
    <lineage>
        <taxon>Eukaryota</taxon>
        <taxon>Fungi</taxon>
        <taxon>Dikarya</taxon>
        <taxon>Ascomycota</taxon>
        <taxon>Pezizomycotina</taxon>
        <taxon>Sordariomycetes</taxon>
        <taxon>Hypocreomycetidae</taxon>
        <taxon>Hypocreales</taxon>
        <taxon>Sarocladiaceae</taxon>
        <taxon>Sarocladium</taxon>
    </lineage>
</organism>
<accession>A0AA39LB19</accession>
<evidence type="ECO:0000256" key="1">
    <source>
        <dbReference type="ARBA" id="ARBA00038158"/>
    </source>
</evidence>
<dbReference type="Gene3D" id="3.40.50.150">
    <property type="entry name" value="Vaccinia Virus protein VP39"/>
    <property type="match status" value="1"/>
</dbReference>